<dbReference type="AlphaFoldDB" id="A0A9P6E359"/>
<accession>A0A9P6E359</accession>
<comment type="caution">
    <text evidence="1">The sequence shown here is derived from an EMBL/GenBank/DDBJ whole genome shotgun (WGS) entry which is preliminary data.</text>
</comment>
<reference evidence="1" key="1">
    <citation type="submission" date="2020-11" db="EMBL/GenBank/DDBJ databases">
        <authorList>
            <consortium name="DOE Joint Genome Institute"/>
            <person name="Ahrendt S."/>
            <person name="Riley R."/>
            <person name="Andreopoulos W."/>
            <person name="Labutti K."/>
            <person name="Pangilinan J."/>
            <person name="Ruiz-Duenas F.J."/>
            <person name="Barrasa J.M."/>
            <person name="Sanchez-Garcia M."/>
            <person name="Camarero S."/>
            <person name="Miyauchi S."/>
            <person name="Serrano A."/>
            <person name="Linde D."/>
            <person name="Babiker R."/>
            <person name="Drula E."/>
            <person name="Ayuso-Fernandez I."/>
            <person name="Pacheco R."/>
            <person name="Padilla G."/>
            <person name="Ferreira P."/>
            <person name="Barriuso J."/>
            <person name="Kellner H."/>
            <person name="Castanera R."/>
            <person name="Alfaro M."/>
            <person name="Ramirez L."/>
            <person name="Pisabarro A.G."/>
            <person name="Kuo A."/>
            <person name="Tritt A."/>
            <person name="Lipzen A."/>
            <person name="He G."/>
            <person name="Yan M."/>
            <person name="Ng V."/>
            <person name="Cullen D."/>
            <person name="Martin F."/>
            <person name="Rosso M.-N."/>
            <person name="Henrissat B."/>
            <person name="Hibbett D."/>
            <person name="Martinez A.T."/>
            <person name="Grigoriev I.V."/>
        </authorList>
    </citation>
    <scope>NUCLEOTIDE SEQUENCE</scope>
    <source>
        <strain evidence="1">CBS 506.95</strain>
    </source>
</reference>
<dbReference type="EMBL" id="MU158006">
    <property type="protein sequence ID" value="KAF9521650.1"/>
    <property type="molecule type" value="Genomic_DNA"/>
</dbReference>
<organism evidence="1 2">
    <name type="scientific">Crepidotus variabilis</name>
    <dbReference type="NCBI Taxonomy" id="179855"/>
    <lineage>
        <taxon>Eukaryota</taxon>
        <taxon>Fungi</taxon>
        <taxon>Dikarya</taxon>
        <taxon>Basidiomycota</taxon>
        <taxon>Agaricomycotina</taxon>
        <taxon>Agaricomycetes</taxon>
        <taxon>Agaricomycetidae</taxon>
        <taxon>Agaricales</taxon>
        <taxon>Agaricineae</taxon>
        <taxon>Crepidotaceae</taxon>
        <taxon>Crepidotus</taxon>
    </lineage>
</organism>
<evidence type="ECO:0000313" key="2">
    <source>
        <dbReference type="Proteomes" id="UP000807306"/>
    </source>
</evidence>
<proteinExistence type="predicted"/>
<gene>
    <name evidence="1" type="ORF">CPB83DRAFT_900439</name>
</gene>
<name>A0A9P6E359_9AGAR</name>
<keyword evidence="2" id="KW-1185">Reference proteome</keyword>
<evidence type="ECO:0000313" key="1">
    <source>
        <dbReference type="EMBL" id="KAF9521650.1"/>
    </source>
</evidence>
<sequence length="155" mass="16955">MTEVALDKIRCIDLPVPELWAVSRVSSKAIHGALVYSSTDKDEGLGTNLIDGATTEAILAQIYEGSTLPPIIICCESFPRSLSVLAPTTHPPSAGDTDHNLKTHTIPKVIRGNKIIHALVEFEKKYAERATLVQKDRLGSTRVTSVVDNYSRYPK</sequence>
<dbReference type="Proteomes" id="UP000807306">
    <property type="component" value="Unassembled WGS sequence"/>
</dbReference>
<protein>
    <submittedName>
        <fullName evidence="1">Uncharacterized protein</fullName>
    </submittedName>
</protein>